<dbReference type="Pfam" id="PF03958">
    <property type="entry name" value="Secretin_N"/>
    <property type="match status" value="2"/>
</dbReference>
<keyword evidence="3" id="KW-0732">Signal</keyword>
<dbReference type="InterPro" id="IPR001775">
    <property type="entry name" value="GspD/PilQ"/>
</dbReference>
<dbReference type="Gene3D" id="3.30.1370.120">
    <property type="match status" value="2"/>
</dbReference>
<evidence type="ECO:0000259" key="7">
    <source>
        <dbReference type="Pfam" id="PF03958"/>
    </source>
</evidence>
<dbReference type="InterPro" id="IPR050810">
    <property type="entry name" value="Bact_Secretion_Sys_Channel"/>
</dbReference>
<evidence type="ECO:0000256" key="2">
    <source>
        <dbReference type="ARBA" id="ARBA00022692"/>
    </source>
</evidence>
<evidence type="ECO:0008006" key="10">
    <source>
        <dbReference type="Google" id="ProtNLM"/>
    </source>
</evidence>
<evidence type="ECO:0000259" key="8">
    <source>
        <dbReference type="Pfam" id="PF21305"/>
    </source>
</evidence>
<dbReference type="PROSITE" id="PS51257">
    <property type="entry name" value="PROKAR_LIPOPROTEIN"/>
    <property type="match status" value="1"/>
</dbReference>
<gene>
    <name evidence="9" type="ORF">LCGC14_1723670</name>
</gene>
<feature type="compositionally biased region" description="Basic and acidic residues" evidence="5">
    <location>
        <begin position="614"/>
        <end position="636"/>
    </location>
</feature>
<dbReference type="PROSITE" id="PS00875">
    <property type="entry name" value="T2SP_D"/>
    <property type="match status" value="1"/>
</dbReference>
<feature type="domain" description="GspD-like N0" evidence="8">
    <location>
        <begin position="79"/>
        <end position="147"/>
    </location>
</feature>
<evidence type="ECO:0000256" key="1">
    <source>
        <dbReference type="ARBA" id="ARBA00004370"/>
    </source>
</evidence>
<dbReference type="GO" id="GO:0009306">
    <property type="term" value="P:protein secretion"/>
    <property type="evidence" value="ECO:0007669"/>
    <property type="project" value="InterPro"/>
</dbReference>
<dbReference type="Pfam" id="PF21305">
    <property type="entry name" value="type_II_gspD_N0"/>
    <property type="match status" value="1"/>
</dbReference>
<keyword evidence="2" id="KW-0812">Transmembrane</keyword>
<evidence type="ECO:0000256" key="5">
    <source>
        <dbReference type="SAM" id="MobiDB-lite"/>
    </source>
</evidence>
<dbReference type="AlphaFoldDB" id="A0A0F9HZE1"/>
<evidence type="ECO:0000256" key="3">
    <source>
        <dbReference type="ARBA" id="ARBA00022729"/>
    </source>
</evidence>
<dbReference type="InterPro" id="IPR004845">
    <property type="entry name" value="T2SS_GspD_CS"/>
</dbReference>
<dbReference type="EMBL" id="LAZR01015545">
    <property type="protein sequence ID" value="KKM08562.1"/>
    <property type="molecule type" value="Genomic_DNA"/>
</dbReference>
<dbReference type="PANTHER" id="PTHR30332">
    <property type="entry name" value="PROBABLE GENERAL SECRETION PATHWAY PROTEIN D"/>
    <property type="match status" value="1"/>
</dbReference>
<dbReference type="InterPro" id="IPR038591">
    <property type="entry name" value="NolW-like_sf"/>
</dbReference>
<feature type="domain" description="NolW-like" evidence="7">
    <location>
        <begin position="245"/>
        <end position="344"/>
    </location>
</feature>
<dbReference type="InterPro" id="IPR004846">
    <property type="entry name" value="T2SS/T3SS_dom"/>
</dbReference>
<proteinExistence type="predicted"/>
<dbReference type="Pfam" id="PF00263">
    <property type="entry name" value="Secretin"/>
    <property type="match status" value="1"/>
</dbReference>
<comment type="subcellular location">
    <subcellularLocation>
        <location evidence="1">Membrane</location>
    </subcellularLocation>
</comment>
<dbReference type="InterPro" id="IPR005644">
    <property type="entry name" value="NolW-like"/>
</dbReference>
<comment type="caution">
    <text evidence="9">The sequence shown here is derived from an EMBL/GenBank/DDBJ whole genome shotgun (WGS) entry which is preliminary data.</text>
</comment>
<accession>A0A0F9HZE1</accession>
<feature type="non-terminal residue" evidence="9">
    <location>
        <position position="667"/>
    </location>
</feature>
<feature type="domain" description="Type II/III secretion system secretin-like" evidence="6">
    <location>
        <begin position="423"/>
        <end position="586"/>
    </location>
</feature>
<feature type="region of interest" description="Disordered" evidence="5">
    <location>
        <begin position="26"/>
        <end position="45"/>
    </location>
</feature>
<evidence type="ECO:0000259" key="6">
    <source>
        <dbReference type="Pfam" id="PF00263"/>
    </source>
</evidence>
<reference evidence="9" key="1">
    <citation type="journal article" date="2015" name="Nature">
        <title>Complex archaea that bridge the gap between prokaryotes and eukaryotes.</title>
        <authorList>
            <person name="Spang A."/>
            <person name="Saw J.H."/>
            <person name="Jorgensen S.L."/>
            <person name="Zaremba-Niedzwiedzka K."/>
            <person name="Martijn J."/>
            <person name="Lind A.E."/>
            <person name="van Eijk R."/>
            <person name="Schleper C."/>
            <person name="Guy L."/>
            <person name="Ettema T.J."/>
        </authorList>
    </citation>
    <scope>NUCLEOTIDE SEQUENCE</scope>
</reference>
<feature type="region of interest" description="Disordered" evidence="5">
    <location>
        <begin position="614"/>
        <end position="638"/>
    </location>
</feature>
<dbReference type="PRINTS" id="PR00811">
    <property type="entry name" value="BCTERIALGSPD"/>
</dbReference>
<dbReference type="GO" id="GO:0015627">
    <property type="term" value="C:type II protein secretion system complex"/>
    <property type="evidence" value="ECO:0007669"/>
    <property type="project" value="TreeGrafter"/>
</dbReference>
<feature type="region of interest" description="Disordered" evidence="5">
    <location>
        <begin position="276"/>
        <end position="298"/>
    </location>
</feature>
<organism evidence="9">
    <name type="scientific">marine sediment metagenome</name>
    <dbReference type="NCBI Taxonomy" id="412755"/>
    <lineage>
        <taxon>unclassified sequences</taxon>
        <taxon>metagenomes</taxon>
        <taxon>ecological metagenomes</taxon>
    </lineage>
</organism>
<evidence type="ECO:0000256" key="4">
    <source>
        <dbReference type="ARBA" id="ARBA00023136"/>
    </source>
</evidence>
<dbReference type="InterPro" id="IPR049371">
    <property type="entry name" value="GspD-like_N0"/>
</dbReference>
<dbReference type="PRINTS" id="PR01032">
    <property type="entry name" value="PHAGEIV"/>
</dbReference>
<dbReference type="GO" id="GO:0016020">
    <property type="term" value="C:membrane"/>
    <property type="evidence" value="ECO:0007669"/>
    <property type="project" value="UniProtKB-SubCell"/>
</dbReference>
<protein>
    <recommendedName>
        <fullName evidence="10">NolW-like domain-containing protein</fullName>
    </recommendedName>
</protein>
<sequence length="667" mass="72657">MTKRLVILLLVAVLLASSCAARRDTVPPVAEDQQESKEQDAFSLPPVDEEKEAAKAAKGKRDAQAILAQMDKDEEYLILNFENTDIKTIVSTFAELLEFNYILAPGVGGSVTIQSYKRIPTKDLFQIFQSILEINGLTAVQVGKFYHIIPIDQARTYPLDVETSKEVDFTLDGSFITQLIPLEHVSASDVANNIIRQLMPRGVHLIVYEPANTLVLTARPETLAKFMRIIEAIDITEGERHTLKTFVYYVENGSSKKLQDILKTIYVNKSTAKKTAPARATPATRARPAVTRKPAASPASLPADLGDITITAYEDINALIIKASPRSYLGLLEVLKKIDVPPKQVLIDVMIAEISLSDSMQFGFEWFVQSQGGNLAGVDMGTIVTGTPPTTALPPTVPNPTGGFSYAAAGTMGSNEFNALFTALETYSDVNVLASPSILAMDNKEAQIKIGSEEPVATRRSSSGVAGTDLDIQYKTIGTLLSVTPHITEKGMVSMEISVEQSGIGDVQNVGGQDYPSFTTRTAKTTAVIEDGKTLVLGGIIYERGGSTRSGIPFLSRIPIIGALFGSHTYFNDKAELIIMVTPHVISNTEDALELTRQYQNRVKTVKEKIDFLRAGPDDDKNDPKDKKDDEEEKRGRIVSSDKVVKAAEIELGGIDSADDLITLWRS</sequence>
<keyword evidence="4" id="KW-0472">Membrane</keyword>
<evidence type="ECO:0000313" key="9">
    <source>
        <dbReference type="EMBL" id="KKM08562.1"/>
    </source>
</evidence>
<dbReference type="PANTHER" id="PTHR30332:SF24">
    <property type="entry name" value="SECRETIN GSPD-RELATED"/>
    <property type="match status" value="1"/>
</dbReference>
<name>A0A0F9HZE1_9ZZZZ</name>
<feature type="domain" description="NolW-like" evidence="7">
    <location>
        <begin position="177"/>
        <end position="235"/>
    </location>
</feature>